<accession>A0ABR6PY75</accession>
<feature type="chain" id="PRO_5045910860" description="Peptidase M12B domain-containing protein" evidence="1">
    <location>
        <begin position="24"/>
        <end position="411"/>
    </location>
</feature>
<dbReference type="Gene3D" id="3.40.390.10">
    <property type="entry name" value="Collagenase (Catalytic Domain)"/>
    <property type="match status" value="1"/>
</dbReference>
<dbReference type="EMBL" id="JACHKS010000001">
    <property type="protein sequence ID" value="MBB6330668.1"/>
    <property type="molecule type" value="Genomic_DNA"/>
</dbReference>
<proteinExistence type="predicted"/>
<evidence type="ECO:0000313" key="2">
    <source>
        <dbReference type="EMBL" id="MBB6330668.1"/>
    </source>
</evidence>
<keyword evidence="1" id="KW-0732">Signal</keyword>
<keyword evidence="3" id="KW-1185">Reference proteome</keyword>
<dbReference type="RefSeq" id="WP_184554720.1">
    <property type="nucleotide sequence ID" value="NZ_JACHKS010000001.1"/>
</dbReference>
<dbReference type="InterPro" id="IPR024079">
    <property type="entry name" value="MetalloPept_cat_dom_sf"/>
</dbReference>
<dbReference type="Proteomes" id="UP000587367">
    <property type="component" value="Unassembled WGS sequence"/>
</dbReference>
<feature type="signal peptide" evidence="1">
    <location>
        <begin position="1"/>
        <end position="23"/>
    </location>
</feature>
<organism evidence="2 3">
    <name type="scientific">Chryseobacterium sediminis</name>
    <dbReference type="NCBI Taxonomy" id="1679494"/>
    <lineage>
        <taxon>Bacteria</taxon>
        <taxon>Pseudomonadati</taxon>
        <taxon>Bacteroidota</taxon>
        <taxon>Flavobacteriia</taxon>
        <taxon>Flavobacteriales</taxon>
        <taxon>Weeksellaceae</taxon>
        <taxon>Chryseobacterium group</taxon>
        <taxon>Chryseobacterium</taxon>
    </lineage>
</organism>
<name>A0ABR6PY75_9FLAO</name>
<gene>
    <name evidence="2" type="ORF">HNP24_001618</name>
</gene>
<dbReference type="PROSITE" id="PS51257">
    <property type="entry name" value="PROKAR_LIPOPROTEIN"/>
    <property type="match status" value="1"/>
</dbReference>
<comment type="caution">
    <text evidence="2">The sequence shown here is derived from an EMBL/GenBank/DDBJ whole genome shotgun (WGS) entry which is preliminary data.</text>
</comment>
<protein>
    <recommendedName>
        <fullName evidence="4">Peptidase M12B domain-containing protein</fullName>
    </recommendedName>
</protein>
<evidence type="ECO:0000256" key="1">
    <source>
        <dbReference type="SAM" id="SignalP"/>
    </source>
</evidence>
<evidence type="ECO:0008006" key="4">
    <source>
        <dbReference type="Google" id="ProtNLM"/>
    </source>
</evidence>
<evidence type="ECO:0000313" key="3">
    <source>
        <dbReference type="Proteomes" id="UP000587367"/>
    </source>
</evidence>
<reference evidence="2 3" key="1">
    <citation type="submission" date="2020-08" db="EMBL/GenBank/DDBJ databases">
        <title>Functional genomics of gut bacteria from endangered species of beetles.</title>
        <authorList>
            <person name="Carlos-Shanley C."/>
        </authorList>
    </citation>
    <scope>NUCLEOTIDE SEQUENCE [LARGE SCALE GENOMIC DNA]</scope>
    <source>
        <strain evidence="2 3">S00068</strain>
    </source>
</reference>
<sequence>MKKQLILSAILCSLILVSCNSENQENDLPESTVNATVNGSVHRISELPLIPEFAKPIEKAGEVRKFTLIKNDGTKLNFVMTSAKATLFGKMRTLAGTVSTDLGKEEKAVMLVSENGFELLYTDHDQNFLLKGNEELNIGYKKHDFTMNSSLRQSFLAFTKKNGVDGNQILSNLNRKRINNDSRYQVAVEKSNHYTLINETATMRKRESTEGKSECPTVQLPFDISTPSFNKTVEADPGNYNIEIMHMDDTYNFDQAYLNLGLSLYSVDNDPANLSHMPTIYQYQIPDEVTDPDQYFEYIVAVEKQSDSGPQLNNLRNYCNKYPTQIISAKCALYEDGWGSVLGSAWVGTYSSGSYSTLIACDNSGNVLAHECGHNLGAAHVNSSSDVMYKYASSNLSHFDAANIAKIKAKL</sequence>
<dbReference type="SUPFAM" id="SSF55486">
    <property type="entry name" value="Metalloproteases ('zincins'), catalytic domain"/>
    <property type="match status" value="1"/>
</dbReference>